<name>K8EQY5_9CHLO</name>
<reference evidence="2 3" key="1">
    <citation type="submission" date="2011-10" db="EMBL/GenBank/DDBJ databases">
        <authorList>
            <person name="Genoscope - CEA"/>
        </authorList>
    </citation>
    <scope>NUCLEOTIDE SEQUENCE [LARGE SCALE GENOMIC DNA]</scope>
    <source>
        <strain evidence="2 3">RCC 1105</strain>
    </source>
</reference>
<feature type="region of interest" description="Disordered" evidence="1">
    <location>
        <begin position="85"/>
        <end position="107"/>
    </location>
</feature>
<organism evidence="2 3">
    <name type="scientific">Bathycoccus prasinos</name>
    <dbReference type="NCBI Taxonomy" id="41875"/>
    <lineage>
        <taxon>Eukaryota</taxon>
        <taxon>Viridiplantae</taxon>
        <taxon>Chlorophyta</taxon>
        <taxon>Mamiellophyceae</taxon>
        <taxon>Mamiellales</taxon>
        <taxon>Bathycoccaceae</taxon>
        <taxon>Bathycoccus</taxon>
    </lineage>
</organism>
<dbReference type="Proteomes" id="UP000198341">
    <property type="component" value="Chromosome 16"/>
</dbReference>
<keyword evidence="3" id="KW-1185">Reference proteome</keyword>
<feature type="compositionally biased region" description="Basic and acidic residues" evidence="1">
    <location>
        <begin position="95"/>
        <end position="107"/>
    </location>
</feature>
<dbReference type="KEGG" id="bpg:Bathy16g02380"/>
<dbReference type="SUPFAM" id="SSF53335">
    <property type="entry name" value="S-adenosyl-L-methionine-dependent methyltransferases"/>
    <property type="match status" value="1"/>
</dbReference>
<dbReference type="PANTHER" id="PTHR14614:SF130">
    <property type="entry name" value="PROTEIN-LYSINE N-METHYLTRANSFERASE EEF2KMT"/>
    <property type="match status" value="1"/>
</dbReference>
<dbReference type="RefSeq" id="XP_007508732.1">
    <property type="nucleotide sequence ID" value="XM_007508670.1"/>
</dbReference>
<evidence type="ECO:0000256" key="1">
    <source>
        <dbReference type="SAM" id="MobiDB-lite"/>
    </source>
</evidence>
<evidence type="ECO:0000313" key="2">
    <source>
        <dbReference type="EMBL" id="CCO20349.1"/>
    </source>
</evidence>
<evidence type="ECO:0000313" key="3">
    <source>
        <dbReference type="Proteomes" id="UP000198341"/>
    </source>
</evidence>
<dbReference type="OrthoDB" id="548658at2759"/>
<dbReference type="Gene3D" id="3.40.50.150">
    <property type="entry name" value="Vaccinia Virus protein VP39"/>
    <property type="match status" value="1"/>
</dbReference>
<dbReference type="GeneID" id="19011256"/>
<dbReference type="InterPro" id="IPR029063">
    <property type="entry name" value="SAM-dependent_MTases_sf"/>
</dbReference>
<accession>K8EQY5</accession>
<proteinExistence type="predicted"/>
<dbReference type="InterPro" id="IPR019410">
    <property type="entry name" value="Methyltransf_16"/>
</dbReference>
<protein>
    <submittedName>
        <fullName evidence="2">Uncharacterized protein</fullName>
    </submittedName>
</protein>
<dbReference type="EMBL" id="FO082263">
    <property type="protein sequence ID" value="CCO20349.1"/>
    <property type="molecule type" value="Genomic_DNA"/>
</dbReference>
<dbReference type="STRING" id="41875.K8EQY5"/>
<sequence length="540" mass="61109">MMLEDGLETLAMFARMRSVDAIVRSALLKKQQQQQQQDEEEELNNFNVKQKNINALDELQLTALHILSLLENDNKTKFYERLSCTSHSRPSETGGETHHDDDDDEKRNTIDKTRRDYIDVFLKKIFVKAEASGCLRDDFAEKHGERLLASASLSGAKADKRTEEEGEKNEMTKKMFVYENGTIQETGETFRDDLLDVGANSRYENLSEITLSLSKNLFAGNTGAHEWTAGFKLAELAINEPGLVYNKTVLELGSGAGLAAVAMLRSQPLRLVLTDKSKESNDNLERNVRGNISSTTSSTKNKTTAIKRESALDALPPMPTGEDVYRKDVLASKNRTDEEEMAFTYECEIVNSFVSIRELDWFSDEETLKTAADVINPDLIVASDVGYDPDLLPGLIDTLDVFLSKRSSNRNYMWLEPETSEDAFDMLFSPRPSEVAKPCIALIVNAKRQEETNAKFDQLLKEKEHLLSFDVTEFALREKAFLGFEEERFEGVSSEEERRDDVIVRVIFASSLPSVRYMKREGSKKDDPSHVVVRRGRYVV</sequence>
<dbReference type="eggNOG" id="KOG2497">
    <property type="taxonomic scope" value="Eukaryota"/>
</dbReference>
<dbReference type="PANTHER" id="PTHR14614">
    <property type="entry name" value="HEPATOCELLULAR CARCINOMA-ASSOCIATED ANTIGEN"/>
    <property type="match status" value="1"/>
</dbReference>
<dbReference type="AlphaFoldDB" id="K8EQY5"/>
<gene>
    <name evidence="2" type="ordered locus">Bathy16g02380</name>
</gene>
<dbReference type="Pfam" id="PF10294">
    <property type="entry name" value="Methyltransf_16"/>
    <property type="match status" value="1"/>
</dbReference>